<evidence type="ECO:0000256" key="6">
    <source>
        <dbReference type="ARBA" id="ARBA00023034"/>
    </source>
</evidence>
<feature type="domain" description="Glycosyltransferase 2-like" evidence="16">
    <location>
        <begin position="231"/>
        <end position="420"/>
    </location>
</feature>
<feature type="transmembrane region" description="Helical" evidence="15">
    <location>
        <begin position="438"/>
        <end position="466"/>
    </location>
</feature>
<evidence type="ECO:0000256" key="2">
    <source>
        <dbReference type="ARBA" id="ARBA00022676"/>
    </source>
</evidence>
<comment type="caution">
    <text evidence="17">The sequence shown here is derived from an EMBL/GenBank/DDBJ whole genome shotgun (WGS) entry which is preliminary data.</text>
</comment>
<evidence type="ECO:0000256" key="15">
    <source>
        <dbReference type="SAM" id="Phobius"/>
    </source>
</evidence>
<keyword evidence="5 15" id="KW-1133">Transmembrane helix</keyword>
<proteinExistence type="inferred from homology"/>
<dbReference type="InterPro" id="IPR001173">
    <property type="entry name" value="Glyco_trans_2-like"/>
</dbReference>
<feature type="transmembrane region" description="Helical" evidence="15">
    <location>
        <begin position="46"/>
        <end position="75"/>
    </location>
</feature>
<dbReference type="GO" id="GO:0000139">
    <property type="term" value="C:Golgi membrane"/>
    <property type="evidence" value="ECO:0007669"/>
    <property type="project" value="UniProtKB-SubCell"/>
</dbReference>
<feature type="transmembrane region" description="Helical" evidence="15">
    <location>
        <begin position="528"/>
        <end position="548"/>
    </location>
</feature>
<evidence type="ECO:0000256" key="11">
    <source>
        <dbReference type="ARBA" id="ARBA00060879"/>
    </source>
</evidence>
<dbReference type="GO" id="GO:0047259">
    <property type="term" value="F:glucomannan 4-beta-mannosyltransferase activity"/>
    <property type="evidence" value="ECO:0007669"/>
    <property type="project" value="UniProtKB-EC"/>
</dbReference>
<keyword evidence="18" id="KW-1185">Reference proteome</keyword>
<evidence type="ECO:0000259" key="16">
    <source>
        <dbReference type="Pfam" id="PF13632"/>
    </source>
</evidence>
<evidence type="ECO:0000256" key="9">
    <source>
        <dbReference type="ARBA" id="ARBA00051800"/>
    </source>
</evidence>
<evidence type="ECO:0000313" key="18">
    <source>
        <dbReference type="Proteomes" id="UP001202328"/>
    </source>
</evidence>
<dbReference type="InterPro" id="IPR029044">
    <property type="entry name" value="Nucleotide-diphossugar_trans"/>
</dbReference>
<gene>
    <name evidence="17" type="ORF">MKW98_021708</name>
</gene>
<keyword evidence="4 15" id="KW-0812">Transmembrane</keyword>
<dbReference type="Proteomes" id="UP001202328">
    <property type="component" value="Unassembled WGS sequence"/>
</dbReference>
<evidence type="ECO:0000256" key="5">
    <source>
        <dbReference type="ARBA" id="ARBA00022989"/>
    </source>
</evidence>
<sequence length="582" mass="67351">MDPSMEWVQLATSFVQENVHILSISDVIDAFRMVWELFRSSCVVPVLRICVYICLTMTILLFIDRVYMSAIIFYVKSRGLKPQKIYKWEEIEDDHDVDVEKGHDLDLDHHHHSDDEHDHGHHSDHDHGHHSDHDHGHDSDHSDHSHRSHHSHHSHHSPACGLSWPSRRIIIQVLDDSTDPIIKDSVEIECKKWKSKGINIKYEIRDNRNGYKAGALAEGLKHQYVRQCNLVAMFDADFRPEPDFLHRTIPYFKNNPEIGLVQARWTFVNSDECIMTRIQEMSLNYHFKVEQEVGSFAYAFFGFNGTAGVWRLSALQDAGGWKDRTTVEDMDLSVRACLKGWKFVFVGDVTVKNELPSTFKALRYQQHRWSCGPANLFRKMAKEIITSKTVSIRQKLHLLYSFFFVGKVVVHIGTFFFYCIVIPTAVLVPEVEIPKWGLVYIPTIITLLNAIETPRSFYLVFNWILFENVMSMHRSKGTLVGLFEAGRVNEWVVTEKLGDALLKSRENTNRLATKSSKVSLLSRIRERFYAMELCVGAYIFLCACYDVAFGRYWYFIYLFGQAIAFFIAGLGYVGNRVPNSWD</sequence>
<protein>
    <recommendedName>
        <fullName evidence="12">glucomannan 4-beta-mannosyltransferase</fullName>
        <ecNumber evidence="12">2.4.1.32</ecNumber>
    </recommendedName>
    <alternativeName>
        <fullName evidence="13">Glucomannan synthase</fullName>
    </alternativeName>
</protein>
<keyword evidence="7 15" id="KW-0472">Membrane</keyword>
<feature type="compositionally biased region" description="Basic and acidic residues" evidence="14">
    <location>
        <begin position="105"/>
        <end position="145"/>
    </location>
</feature>
<dbReference type="AlphaFoldDB" id="A0AAD4XES1"/>
<evidence type="ECO:0000256" key="8">
    <source>
        <dbReference type="ARBA" id="ARBA00023316"/>
    </source>
</evidence>
<dbReference type="GO" id="GO:0051753">
    <property type="term" value="F:mannan synthase activity"/>
    <property type="evidence" value="ECO:0007669"/>
    <property type="project" value="TreeGrafter"/>
</dbReference>
<evidence type="ECO:0000256" key="4">
    <source>
        <dbReference type="ARBA" id="ARBA00022692"/>
    </source>
</evidence>
<comment type="function">
    <text evidence="10">Probable mannan synthase which consists of a 4-beta-mannosyltransferase activity on mannan using GDP-mannose. The beta-1,4-mannan product is the backbone for galactomannan synthesis by galactomannan galactosyltransferase. Galactomannan is a noncellulosic polysaccharides of plant cell wall.</text>
</comment>
<evidence type="ECO:0000313" key="17">
    <source>
        <dbReference type="EMBL" id="KAI3904122.1"/>
    </source>
</evidence>
<feature type="transmembrane region" description="Helical" evidence="15">
    <location>
        <begin position="398"/>
        <end position="426"/>
    </location>
</feature>
<dbReference type="FunFam" id="3.90.550.10:FF:000057">
    <property type="entry name" value="Glycosyltransferase-like protein, family 2"/>
    <property type="match status" value="1"/>
</dbReference>
<dbReference type="Pfam" id="PF13632">
    <property type="entry name" value="Glyco_trans_2_3"/>
    <property type="match status" value="1"/>
</dbReference>
<feature type="region of interest" description="Disordered" evidence="14">
    <location>
        <begin position="105"/>
        <end position="160"/>
    </location>
</feature>
<comment type="similarity">
    <text evidence="11">Belongs to the glycosyltransferase 2 family. Plant cellulose synthase-like A subfamily.</text>
</comment>
<feature type="compositionally biased region" description="Basic residues" evidence="14">
    <location>
        <begin position="146"/>
        <end position="156"/>
    </location>
</feature>
<evidence type="ECO:0000256" key="13">
    <source>
        <dbReference type="ARBA" id="ARBA00076024"/>
    </source>
</evidence>
<organism evidence="17 18">
    <name type="scientific">Papaver atlanticum</name>
    <dbReference type="NCBI Taxonomy" id="357466"/>
    <lineage>
        <taxon>Eukaryota</taxon>
        <taxon>Viridiplantae</taxon>
        <taxon>Streptophyta</taxon>
        <taxon>Embryophyta</taxon>
        <taxon>Tracheophyta</taxon>
        <taxon>Spermatophyta</taxon>
        <taxon>Magnoliopsida</taxon>
        <taxon>Ranunculales</taxon>
        <taxon>Papaveraceae</taxon>
        <taxon>Papaveroideae</taxon>
        <taxon>Papaver</taxon>
    </lineage>
</organism>
<comment type="catalytic activity">
    <reaction evidence="9">
        <text>GDP-mannose + (glucomannan)n = GDP + (glucomannan)n+1.</text>
        <dbReference type="EC" id="2.4.1.32"/>
    </reaction>
</comment>
<evidence type="ECO:0000256" key="7">
    <source>
        <dbReference type="ARBA" id="ARBA00023136"/>
    </source>
</evidence>
<keyword evidence="8" id="KW-0961">Cell wall biogenesis/degradation</keyword>
<evidence type="ECO:0000256" key="3">
    <source>
        <dbReference type="ARBA" id="ARBA00022679"/>
    </source>
</evidence>
<dbReference type="PANTHER" id="PTHR32044">
    <property type="entry name" value="GLUCOMANNAN 4-BETA-MANNOSYLTRANSFERASE 9"/>
    <property type="match status" value="1"/>
</dbReference>
<dbReference type="PANTHER" id="PTHR32044:SF58">
    <property type="entry name" value="GLUCOMANNAN 4-BETA-MANNOSYLTRANSFERASE 11-RELATED"/>
    <property type="match status" value="1"/>
</dbReference>
<dbReference type="SUPFAM" id="SSF53448">
    <property type="entry name" value="Nucleotide-diphospho-sugar transferases"/>
    <property type="match status" value="1"/>
</dbReference>
<keyword evidence="6" id="KW-0333">Golgi apparatus</keyword>
<evidence type="ECO:0000256" key="10">
    <source>
        <dbReference type="ARBA" id="ARBA00056537"/>
    </source>
</evidence>
<evidence type="ECO:0000256" key="1">
    <source>
        <dbReference type="ARBA" id="ARBA00004653"/>
    </source>
</evidence>
<dbReference type="EMBL" id="JAJJMB010011127">
    <property type="protein sequence ID" value="KAI3904122.1"/>
    <property type="molecule type" value="Genomic_DNA"/>
</dbReference>
<dbReference type="EC" id="2.4.1.32" evidence="12"/>
<dbReference type="Gene3D" id="3.90.550.10">
    <property type="entry name" value="Spore Coat Polysaccharide Biosynthesis Protein SpsA, Chain A"/>
    <property type="match status" value="1"/>
</dbReference>
<feature type="transmembrane region" description="Helical" evidence="15">
    <location>
        <begin position="554"/>
        <end position="573"/>
    </location>
</feature>
<comment type="subcellular location">
    <subcellularLocation>
        <location evidence="1">Golgi apparatus membrane</location>
        <topology evidence="1">Multi-pass membrane protein</topology>
    </subcellularLocation>
</comment>
<evidence type="ECO:0000256" key="12">
    <source>
        <dbReference type="ARBA" id="ARBA00066505"/>
    </source>
</evidence>
<evidence type="ECO:0000256" key="14">
    <source>
        <dbReference type="SAM" id="MobiDB-lite"/>
    </source>
</evidence>
<keyword evidence="2" id="KW-0328">Glycosyltransferase</keyword>
<accession>A0AAD4XES1</accession>
<keyword evidence="3" id="KW-0808">Transferase</keyword>
<dbReference type="GO" id="GO:0071555">
    <property type="term" value="P:cell wall organization"/>
    <property type="evidence" value="ECO:0007669"/>
    <property type="project" value="UniProtKB-KW"/>
</dbReference>
<name>A0AAD4XES1_9MAGN</name>
<reference evidence="17" key="1">
    <citation type="submission" date="2022-04" db="EMBL/GenBank/DDBJ databases">
        <title>A functionally conserved STORR gene fusion in Papaver species that diverged 16.8 million years ago.</title>
        <authorList>
            <person name="Catania T."/>
        </authorList>
    </citation>
    <scope>NUCLEOTIDE SEQUENCE</scope>
    <source>
        <strain evidence="17">S-188037</strain>
    </source>
</reference>